<dbReference type="PANTHER" id="PTHR31126:SF1">
    <property type="entry name" value="TYROSINE SPECIFIC PROTEIN PHOSPHATASES DOMAIN-CONTAINING PROTEIN"/>
    <property type="match status" value="1"/>
</dbReference>
<reference evidence="1" key="1">
    <citation type="submission" date="2006-10" db="EMBL/GenBank/DDBJ databases">
        <authorList>
            <person name="Amadeo P."/>
            <person name="Zhao Q."/>
            <person name="Wortman J."/>
            <person name="Fraser-Liggett C."/>
            <person name="Carlton J."/>
        </authorList>
    </citation>
    <scope>NUCLEOTIDE SEQUENCE</scope>
    <source>
        <strain evidence="1">G3</strain>
    </source>
</reference>
<dbReference type="PANTHER" id="PTHR31126">
    <property type="entry name" value="TYROSINE-PROTEIN PHOSPHATASE"/>
    <property type="match status" value="1"/>
</dbReference>
<dbReference type="InterPro" id="IPR029021">
    <property type="entry name" value="Prot-tyrosine_phosphatase-like"/>
</dbReference>
<name>A2FYW1_TRIV3</name>
<dbReference type="Proteomes" id="UP000001542">
    <property type="component" value="Unassembled WGS sequence"/>
</dbReference>
<dbReference type="GO" id="GO:0004721">
    <property type="term" value="F:phosphoprotein phosphatase activity"/>
    <property type="evidence" value="ECO:0007669"/>
    <property type="project" value="InterPro"/>
</dbReference>
<dbReference type="VEuPathDB" id="TrichDB:TVAGG3_0366870"/>
<evidence type="ECO:0000313" key="1">
    <source>
        <dbReference type="EMBL" id="EAX89901.1"/>
    </source>
</evidence>
<sequence>MSISEEISFSKMRNFRDIGGFLASNGKKVKKNIFFRGPALDNLRTKEDFEKFKSFNIKTIYDLRSDSERKVRPDPIFPGVKQIGISALQNCPSSKIDVTIHYIRTLNREQIAELNKMTAERYKYIPFKNKAYQMIFDDIIDKNVPILFHCFAGKDRTGLISAFILSMLGVQYEEIVKDYLITNTYMKYAVDRVKRQLEKVLPPGSDDVIAKFAGAQRSHLDTAYETIYSRYKDFDSFLEDNYGITPQIKDKLMETYLE</sequence>
<dbReference type="EMBL" id="DS114155">
    <property type="protein sequence ID" value="EAX89901.1"/>
    <property type="molecule type" value="Genomic_DNA"/>
</dbReference>
<dbReference type="Gene3D" id="3.90.190.10">
    <property type="entry name" value="Protein tyrosine phosphatase superfamily"/>
    <property type="match status" value="1"/>
</dbReference>
<dbReference type="SUPFAM" id="SSF52799">
    <property type="entry name" value="(Phosphotyrosine protein) phosphatases II"/>
    <property type="match status" value="1"/>
</dbReference>
<protein>
    <submittedName>
        <fullName evidence="1">Protein-tyrosine phosphatase, putative</fullName>
    </submittedName>
</protein>
<evidence type="ECO:0000313" key="2">
    <source>
        <dbReference type="Proteomes" id="UP000001542"/>
    </source>
</evidence>
<dbReference type="OMA" id="MHYAYED"/>
<organism evidence="1 2">
    <name type="scientific">Trichomonas vaginalis (strain ATCC PRA-98 / G3)</name>
    <dbReference type="NCBI Taxonomy" id="412133"/>
    <lineage>
        <taxon>Eukaryota</taxon>
        <taxon>Metamonada</taxon>
        <taxon>Parabasalia</taxon>
        <taxon>Trichomonadida</taxon>
        <taxon>Trichomonadidae</taxon>
        <taxon>Trichomonas</taxon>
    </lineage>
</organism>
<dbReference type="KEGG" id="tva:4747576"/>
<dbReference type="AlphaFoldDB" id="A2FYW1"/>
<dbReference type="SMR" id="A2FYW1"/>
<dbReference type="InterPro" id="IPR026893">
    <property type="entry name" value="Tyr/Ser_Pase_IphP-type"/>
</dbReference>
<dbReference type="VEuPathDB" id="TrichDB:TVAG_320290"/>
<gene>
    <name evidence="1" type="ORF">TVAG_320290</name>
</gene>
<dbReference type="InterPro" id="IPR016130">
    <property type="entry name" value="Tyr_Pase_AS"/>
</dbReference>
<dbReference type="InParanoid" id="A2FYW1"/>
<dbReference type="RefSeq" id="XP_001302831.1">
    <property type="nucleotide sequence ID" value="XM_001302830.1"/>
</dbReference>
<dbReference type="Pfam" id="PF13350">
    <property type="entry name" value="Y_phosphatase3"/>
    <property type="match status" value="1"/>
</dbReference>
<proteinExistence type="predicted"/>
<dbReference type="GO" id="GO:0016791">
    <property type="term" value="F:phosphatase activity"/>
    <property type="evidence" value="ECO:0000318"/>
    <property type="project" value="GO_Central"/>
</dbReference>
<dbReference type="OrthoDB" id="9988524at2759"/>
<accession>A2FYW1</accession>
<dbReference type="STRING" id="5722.A2FYW1"/>
<keyword evidence="2" id="KW-1185">Reference proteome</keyword>
<reference evidence="1" key="2">
    <citation type="journal article" date="2007" name="Science">
        <title>Draft genome sequence of the sexually transmitted pathogen Trichomonas vaginalis.</title>
        <authorList>
            <person name="Carlton J.M."/>
            <person name="Hirt R.P."/>
            <person name="Silva J.C."/>
            <person name="Delcher A.L."/>
            <person name="Schatz M."/>
            <person name="Zhao Q."/>
            <person name="Wortman J.R."/>
            <person name="Bidwell S.L."/>
            <person name="Alsmark U.C.M."/>
            <person name="Besteiro S."/>
            <person name="Sicheritz-Ponten T."/>
            <person name="Noel C.J."/>
            <person name="Dacks J.B."/>
            <person name="Foster P.G."/>
            <person name="Simillion C."/>
            <person name="Van de Peer Y."/>
            <person name="Miranda-Saavedra D."/>
            <person name="Barton G.J."/>
            <person name="Westrop G.D."/>
            <person name="Mueller S."/>
            <person name="Dessi D."/>
            <person name="Fiori P.L."/>
            <person name="Ren Q."/>
            <person name="Paulsen I."/>
            <person name="Zhang H."/>
            <person name="Bastida-Corcuera F.D."/>
            <person name="Simoes-Barbosa A."/>
            <person name="Brown M.T."/>
            <person name="Hayes R.D."/>
            <person name="Mukherjee M."/>
            <person name="Okumura C.Y."/>
            <person name="Schneider R."/>
            <person name="Smith A.J."/>
            <person name="Vanacova S."/>
            <person name="Villalvazo M."/>
            <person name="Haas B.J."/>
            <person name="Pertea M."/>
            <person name="Feldblyum T.V."/>
            <person name="Utterback T.R."/>
            <person name="Shu C.L."/>
            <person name="Osoegawa K."/>
            <person name="de Jong P.J."/>
            <person name="Hrdy I."/>
            <person name="Horvathova L."/>
            <person name="Zubacova Z."/>
            <person name="Dolezal P."/>
            <person name="Malik S.B."/>
            <person name="Logsdon J.M. Jr."/>
            <person name="Henze K."/>
            <person name="Gupta A."/>
            <person name="Wang C.C."/>
            <person name="Dunne R.L."/>
            <person name="Upcroft J.A."/>
            <person name="Upcroft P."/>
            <person name="White O."/>
            <person name="Salzberg S.L."/>
            <person name="Tang P."/>
            <person name="Chiu C.-H."/>
            <person name="Lee Y.-S."/>
            <person name="Embley T.M."/>
            <person name="Coombs G.H."/>
            <person name="Mottram J.C."/>
            <person name="Tachezy J."/>
            <person name="Fraser-Liggett C.M."/>
            <person name="Johnson P.J."/>
        </authorList>
    </citation>
    <scope>NUCLEOTIDE SEQUENCE [LARGE SCALE GENOMIC DNA]</scope>
    <source>
        <strain evidence="1">G3</strain>
    </source>
</reference>
<dbReference type="PROSITE" id="PS00383">
    <property type="entry name" value="TYR_PHOSPHATASE_1"/>
    <property type="match status" value="1"/>
</dbReference>